<dbReference type="PANTHER" id="PTHR37293:SF5">
    <property type="entry name" value="DNA REPLICATION PROTEIN"/>
    <property type="match status" value="1"/>
</dbReference>
<comment type="caution">
    <text evidence="3">The sequence shown here is derived from an EMBL/GenBank/DDBJ whole genome shotgun (WGS) entry which is preliminary data.</text>
</comment>
<gene>
    <name evidence="3" type="ORF">HCA78_11590</name>
</gene>
<dbReference type="NCBIfam" id="TIGR01446">
    <property type="entry name" value="DnaD_dom"/>
    <property type="match status" value="1"/>
</dbReference>
<protein>
    <submittedName>
        <fullName evidence="3">DnaD domain protein</fullName>
    </submittedName>
</protein>
<proteinExistence type="inferred from homology"/>
<sequence>MQGWVRLYRKIQESDTFQRLTAIQQLIAIYIILNANHTDGVWYDRYKGIEVSLKRGQLITSRRKMYEEWFNKDKDVSEMKIRTTLTKLERLGFITIEATKQYTLITVCNYSLYQDVETAINPPNNQELTQKQPSDNQAITTNKNVNNISSSSTSLKENNIASVNAFEFYEQNIHHTLSPFERDLLSELIDESNTDLVVEAMKVAVKINKRRLRTVETVLRDWRDKNITTAEQAINYEQQGKKVAAQGYSSNLGVPAEKKVEKTSGAVPLFNWLDKDVGK</sequence>
<reference evidence="3 4" key="1">
    <citation type="submission" date="2020-03" db="EMBL/GenBank/DDBJ databases">
        <title>Soil Listeria distribution.</title>
        <authorList>
            <person name="Liao J."/>
            <person name="Wiedmann M."/>
        </authorList>
    </citation>
    <scope>NUCLEOTIDE SEQUENCE [LARGE SCALE GENOMIC DNA]</scope>
    <source>
        <strain evidence="3 4">FSL L7-0435</strain>
    </source>
</reference>
<evidence type="ECO:0000313" key="4">
    <source>
        <dbReference type="Proteomes" id="UP000546806"/>
    </source>
</evidence>
<dbReference type="AlphaFoldDB" id="A0A842CWT0"/>
<dbReference type="PANTHER" id="PTHR37293">
    <property type="entry name" value="PHAGE REPLICATION PROTEIN-RELATED"/>
    <property type="match status" value="1"/>
</dbReference>
<feature type="domain" description="DnaB/C C-terminal" evidence="2">
    <location>
        <begin position="166"/>
        <end position="237"/>
    </location>
</feature>
<evidence type="ECO:0000259" key="2">
    <source>
        <dbReference type="Pfam" id="PF07261"/>
    </source>
</evidence>
<evidence type="ECO:0000313" key="3">
    <source>
        <dbReference type="EMBL" id="MBC2004414.1"/>
    </source>
</evidence>
<dbReference type="Pfam" id="PF07261">
    <property type="entry name" value="DnaB_2"/>
    <property type="match status" value="1"/>
</dbReference>
<accession>A0A842CWT0</accession>
<dbReference type="InterPro" id="IPR006343">
    <property type="entry name" value="DnaB/C_C"/>
</dbReference>
<dbReference type="InterPro" id="IPR034829">
    <property type="entry name" value="DnaD-like_sf"/>
</dbReference>
<comment type="similarity">
    <text evidence="1">Belongs to the DnaB/DnaD family.</text>
</comment>
<dbReference type="SUPFAM" id="SSF158499">
    <property type="entry name" value="DnaD domain-like"/>
    <property type="match status" value="1"/>
</dbReference>
<dbReference type="Proteomes" id="UP000546806">
    <property type="component" value="Unassembled WGS sequence"/>
</dbReference>
<name>A0A842CWT0_9LIST</name>
<organism evidence="3 4">
    <name type="scientific">Listeria booriae</name>
    <dbReference type="NCBI Taxonomy" id="1552123"/>
    <lineage>
        <taxon>Bacteria</taxon>
        <taxon>Bacillati</taxon>
        <taxon>Bacillota</taxon>
        <taxon>Bacilli</taxon>
        <taxon>Bacillales</taxon>
        <taxon>Listeriaceae</taxon>
        <taxon>Listeria</taxon>
    </lineage>
</organism>
<dbReference type="Gene3D" id="1.10.10.630">
    <property type="entry name" value="DnaD domain-like"/>
    <property type="match status" value="1"/>
</dbReference>
<dbReference type="InterPro" id="IPR053162">
    <property type="entry name" value="DnaD"/>
</dbReference>
<dbReference type="RefSeq" id="WP_185533542.1">
    <property type="nucleotide sequence ID" value="NZ_JAARWW010000005.1"/>
</dbReference>
<dbReference type="EMBL" id="JAARWW010000005">
    <property type="protein sequence ID" value="MBC2004414.1"/>
    <property type="molecule type" value="Genomic_DNA"/>
</dbReference>
<evidence type="ECO:0000256" key="1">
    <source>
        <dbReference type="ARBA" id="ARBA00093462"/>
    </source>
</evidence>